<sequence length="38" mass="4393">MSAGIYFKFSQNLQKKKQAKFCRQLLSLVKKNSKSGKE</sequence>
<evidence type="ECO:0000313" key="2">
    <source>
        <dbReference type="Proteomes" id="UP000192439"/>
    </source>
</evidence>
<evidence type="ECO:0000313" key="1">
    <source>
        <dbReference type="EMBL" id="ARI83860.1"/>
    </source>
</evidence>
<dbReference type="EMBL" id="CP020771">
    <property type="protein sequence ID" value="ARI83860.1"/>
    <property type="molecule type" value="Genomic_DNA"/>
</dbReference>
<gene>
    <name evidence="1" type="ORF">BH695_4581</name>
</gene>
<name>A0AB33C3B4_MICA7</name>
<reference evidence="1 2" key="1">
    <citation type="journal article" date="2018" name="Harmful Algae">
        <title>The highly heterogeneous methylated genomes and diverse restriction-modification systems of bloom-forming Microcystis.</title>
        <authorList>
            <person name="Zhao L."/>
            <person name="Song Y."/>
            <person name="Li L."/>
            <person name="Gan N."/>
            <person name="Brand J.J."/>
            <person name="Song L."/>
        </authorList>
    </citation>
    <scope>NUCLEOTIDE SEQUENCE [LARGE SCALE GENOMIC DNA]</scope>
    <source>
        <strain evidence="1 2">PCC 7806SL</strain>
    </source>
</reference>
<dbReference type="Proteomes" id="UP000192439">
    <property type="component" value="Chromosome"/>
</dbReference>
<proteinExistence type="predicted"/>
<protein>
    <submittedName>
        <fullName evidence="1">Uncharacterized protein</fullName>
    </submittedName>
</protein>
<accession>A0AB33C3B4</accession>
<keyword evidence="2" id="KW-1185">Reference proteome</keyword>
<organism evidence="1 2">
    <name type="scientific">Microcystis aeruginosa PCC 7806SL</name>
    <dbReference type="NCBI Taxonomy" id="1903187"/>
    <lineage>
        <taxon>Bacteria</taxon>
        <taxon>Bacillati</taxon>
        <taxon>Cyanobacteriota</taxon>
        <taxon>Cyanophyceae</taxon>
        <taxon>Oscillatoriophycideae</taxon>
        <taxon>Chroococcales</taxon>
        <taxon>Microcystaceae</taxon>
        <taxon>Microcystis</taxon>
    </lineage>
</organism>
<dbReference type="AlphaFoldDB" id="A0AB33C3B4"/>